<dbReference type="AlphaFoldDB" id="Q3UUL2"/>
<reference evidence="1" key="7">
    <citation type="journal article" date="2005" name="Science">
        <title>The Transcriptional Landscape of the Mammalian Genome.</title>
        <authorList>
            <consortium name="The FANTOM Consortium"/>
            <consortium name="Riken Genome Exploration Research Group and Genome Science Group (Genome Network Project Core Group)"/>
        </authorList>
    </citation>
    <scope>NUCLEOTIDE SEQUENCE</scope>
    <source>
        <strain evidence="1">C57BL/6J</strain>
        <tissue evidence="1">Hypothalamus</tissue>
    </source>
</reference>
<reference evidence="1" key="6">
    <citation type="submission" date="2004-03" db="EMBL/GenBank/DDBJ databases">
        <authorList>
            <person name="Arakawa T."/>
            <person name="Carninci P."/>
            <person name="Fukuda S."/>
            <person name="Hashizume W."/>
            <person name="Hayashida K."/>
            <person name="Hori F."/>
            <person name="Iida J."/>
            <person name="Imamura K."/>
            <person name="Imotani K."/>
            <person name="Itoh M."/>
            <person name="Kanagawa S."/>
            <person name="Kawai J."/>
            <person name="Kojima M."/>
            <person name="Konno H."/>
            <person name="Murata M."/>
            <person name="Nakamura M."/>
            <person name="Ninomiya N."/>
            <person name="Nishiyori H."/>
            <person name="Nomura K."/>
            <person name="Ohno M."/>
            <person name="Sakazume N."/>
            <person name="Sano H."/>
            <person name="Sasaki D."/>
            <person name="Shibata K."/>
            <person name="Shiraki T."/>
            <person name="Tagami M."/>
            <person name="Tagami Y."/>
            <person name="Waki K."/>
            <person name="Watahiki A."/>
            <person name="Muramatsu M."/>
            <person name="Hayashizaki Y."/>
        </authorList>
    </citation>
    <scope>NUCLEOTIDE SEQUENCE</scope>
    <source>
        <strain evidence="1">C57BL/6J</strain>
        <tissue evidence="1">Hypothalamus</tissue>
    </source>
</reference>
<dbReference type="AGR" id="MGI:3642385"/>
<reference evidence="1" key="2">
    <citation type="journal article" date="2000" name="Genome Res.">
        <title>Normalization and subtraction of cap-trapper-selected cDNAs to prepare full-length cDNA libraries for rapid discovery of new genes.</title>
        <authorList>
            <person name="Carninci P."/>
            <person name="Shibata Y."/>
            <person name="Hayatsu N."/>
            <person name="Sugahara Y."/>
            <person name="Shibata K."/>
            <person name="Itoh M."/>
            <person name="Konno H."/>
            <person name="Okazaki Y."/>
            <person name="Muramatsu M."/>
            <person name="Hayashizaki Y."/>
        </authorList>
    </citation>
    <scope>NUCLEOTIDE SEQUENCE</scope>
    <source>
        <strain evidence="1">C57BL/6J</strain>
        <tissue evidence="1">Hypothalamus</tissue>
    </source>
</reference>
<reference evidence="1" key="5">
    <citation type="journal article" date="2002" name="Nature">
        <title>Analysis of the mouse transcriptome based on functional annotation of 60,770 full-length cDNAs.</title>
        <authorList>
            <consortium name="The FANTOM Consortium and the RIKEN Genome Exploration Research Group Phase I and II Team"/>
        </authorList>
    </citation>
    <scope>NUCLEOTIDE SEQUENCE</scope>
    <source>
        <strain evidence="1">C57BL/6J</strain>
        <tissue evidence="1">Hypothalamus</tissue>
    </source>
</reference>
<protein>
    <submittedName>
        <fullName evidence="1">Uncharacterized protein</fullName>
    </submittedName>
</protein>
<gene>
    <name evidence="2" type="primary">Gm10739</name>
</gene>
<reference evidence="1" key="8">
    <citation type="journal article" date="2005" name="Science">
        <title>Antisense Transcription in the Mammalian Transcriptome.</title>
        <authorList>
            <consortium name="RIKEN Genome Exploration Research Group and Genome Science Group (Genome Network Project Core Group) and the FANTOM Consortium"/>
        </authorList>
    </citation>
    <scope>NUCLEOTIDE SEQUENCE</scope>
    <source>
        <strain evidence="1">C57BL/6J</strain>
        <tissue evidence="1">Hypothalamus</tissue>
    </source>
</reference>
<reference evidence="1" key="4">
    <citation type="journal article" date="2001" name="Nature">
        <title>Functional annotation of a full-length mouse cDNA collection.</title>
        <authorList>
            <consortium name="The RIKEN Genome Exploration Research Group Phase II Team and the FANTOM Consortium"/>
        </authorList>
    </citation>
    <scope>NUCLEOTIDE SEQUENCE</scope>
    <source>
        <strain evidence="1">C57BL/6J</strain>
        <tissue evidence="1">Hypothalamus</tissue>
    </source>
</reference>
<reference evidence="1" key="1">
    <citation type="journal article" date="1999" name="Methods Enzymol.">
        <title>High-efficiency full-length cDNA cloning.</title>
        <authorList>
            <person name="Carninci P."/>
            <person name="Hayashizaki Y."/>
        </authorList>
    </citation>
    <scope>NUCLEOTIDE SEQUENCE</scope>
    <source>
        <strain evidence="1">C57BL/6J</strain>
        <tissue evidence="1">Hypothalamus</tissue>
    </source>
</reference>
<reference evidence="1" key="3">
    <citation type="journal article" date="2000" name="Genome Res.">
        <title>RIKEN integrated sequence analysis (RISA) system--384-format sequencing pipeline with 384 multicapillary sequencer.</title>
        <authorList>
            <person name="Shibata K."/>
            <person name="Itoh M."/>
            <person name="Aizawa K."/>
            <person name="Nagaoka S."/>
            <person name="Sasaki N."/>
            <person name="Carninci P."/>
            <person name="Konno H."/>
            <person name="Akiyama J."/>
            <person name="Nishi K."/>
            <person name="Kitsunai T."/>
            <person name="Tashiro H."/>
            <person name="Itoh M."/>
            <person name="Sumi N."/>
            <person name="Ishii Y."/>
            <person name="Nakamura S."/>
            <person name="Hazama M."/>
            <person name="Nishine T."/>
            <person name="Harada A."/>
            <person name="Yamamoto R."/>
            <person name="Matsumoto H."/>
            <person name="Sakaguchi S."/>
            <person name="Ikegami T."/>
            <person name="Kashiwagi K."/>
            <person name="Fujiwake S."/>
            <person name="Inoue K."/>
            <person name="Togawa Y."/>
            <person name="Izawa M."/>
            <person name="Ohara E."/>
            <person name="Watahiki M."/>
            <person name="Yoneda Y."/>
            <person name="Ishikawa T."/>
            <person name="Ozawa K."/>
            <person name="Tanaka T."/>
            <person name="Matsuura S."/>
            <person name="Kawai J."/>
            <person name="Okazaki Y."/>
            <person name="Muramatsu M."/>
            <person name="Inoue Y."/>
            <person name="Kira A."/>
            <person name="Hayashizaki Y."/>
        </authorList>
    </citation>
    <scope>NUCLEOTIDE SEQUENCE</scope>
    <source>
        <strain evidence="1">C57BL/6J</strain>
        <tissue evidence="1">Hypothalamus</tissue>
    </source>
</reference>
<accession>Q3UUL2</accession>
<sequence>MFMYMFFQCFALLTVKRITFLFTLMILNLIRVRLIITLQ</sequence>
<name>Q3UUL2_MOUSE</name>
<dbReference type="MGI" id="MGI:3642385">
    <property type="gene designation" value="Gm10739"/>
</dbReference>
<evidence type="ECO:0000313" key="2">
    <source>
        <dbReference type="MGI" id="MGI:3642385"/>
    </source>
</evidence>
<proteinExistence type="evidence at transcript level"/>
<evidence type="ECO:0000313" key="1">
    <source>
        <dbReference type="EMBL" id="BAE23613.1"/>
    </source>
</evidence>
<organism evidence="1">
    <name type="scientific">Mus musculus</name>
    <name type="common">Mouse</name>
    <dbReference type="NCBI Taxonomy" id="10090"/>
    <lineage>
        <taxon>Eukaryota</taxon>
        <taxon>Metazoa</taxon>
        <taxon>Chordata</taxon>
        <taxon>Craniata</taxon>
        <taxon>Vertebrata</taxon>
        <taxon>Euteleostomi</taxon>
        <taxon>Mammalia</taxon>
        <taxon>Eutheria</taxon>
        <taxon>Euarchontoglires</taxon>
        <taxon>Glires</taxon>
        <taxon>Rodentia</taxon>
        <taxon>Myomorpha</taxon>
        <taxon>Muroidea</taxon>
        <taxon>Muridae</taxon>
        <taxon>Murinae</taxon>
        <taxon>Mus</taxon>
        <taxon>Mus</taxon>
    </lineage>
</organism>
<dbReference type="EMBL" id="AK138295">
    <property type="protein sequence ID" value="BAE23613.1"/>
    <property type="molecule type" value="mRNA"/>
</dbReference>